<organism evidence="3 4">
    <name type="scientific">Flavobacterium bomense</name>
    <dbReference type="NCBI Taxonomy" id="2497483"/>
    <lineage>
        <taxon>Bacteria</taxon>
        <taxon>Pseudomonadati</taxon>
        <taxon>Bacteroidota</taxon>
        <taxon>Flavobacteriia</taxon>
        <taxon>Flavobacteriales</taxon>
        <taxon>Flavobacteriaceae</taxon>
        <taxon>Flavobacterium</taxon>
    </lineage>
</organism>
<sequence>MFHKKTYSKVIKLDAIDSTNEFLKGLSNKQELENFTVVTAESQTKGKGQMGAVWVSEPSKNLIMSILVKDFLADICQIFSLNILVSLAVIEVLESLRIPDLSIKWPNDIMSYNKKIGGILIENSIKSDGTIVSIVGLGLNVNQTNFENLAKASSLAVICATEFDKEALLSTIVTSLEKNRALWNQQSSTSWNKYTNTLYKKGIPMAFSAHNNGNFMGIIQGVSVSGKLLVLLEDDRVVEFDIKEIQMLY</sequence>
<accession>A0A432CP79</accession>
<gene>
    <name evidence="3" type="ORF">EKL98_05175</name>
</gene>
<dbReference type="EC" id="6.3.4.15" evidence="3"/>
<keyword evidence="1 3" id="KW-0436">Ligase</keyword>
<name>A0A432CP79_9FLAO</name>
<dbReference type="RefSeq" id="WP_126561712.1">
    <property type="nucleotide sequence ID" value="NZ_RYDJ01000004.1"/>
</dbReference>
<evidence type="ECO:0000313" key="3">
    <source>
        <dbReference type="EMBL" id="RTZ05926.1"/>
    </source>
</evidence>
<dbReference type="GO" id="GO:0005737">
    <property type="term" value="C:cytoplasm"/>
    <property type="evidence" value="ECO:0007669"/>
    <property type="project" value="TreeGrafter"/>
</dbReference>
<evidence type="ECO:0000259" key="2">
    <source>
        <dbReference type="PROSITE" id="PS51733"/>
    </source>
</evidence>
<dbReference type="AlphaFoldDB" id="A0A432CP79"/>
<reference evidence="3 4" key="1">
    <citation type="submission" date="2018-12" db="EMBL/GenBank/DDBJ databases">
        <title>Flavobacterium sp. nov., isolated from glacier ice.</title>
        <authorList>
            <person name="Liu Q."/>
            <person name="Xin Y.-H."/>
        </authorList>
    </citation>
    <scope>NUCLEOTIDE SEQUENCE [LARGE SCALE GENOMIC DNA]</scope>
    <source>
        <strain evidence="3 4">RB1N8</strain>
    </source>
</reference>
<dbReference type="Proteomes" id="UP000280825">
    <property type="component" value="Unassembled WGS sequence"/>
</dbReference>
<dbReference type="SUPFAM" id="SSF55681">
    <property type="entry name" value="Class II aaRS and biotin synthetases"/>
    <property type="match status" value="1"/>
</dbReference>
<keyword evidence="4" id="KW-1185">Reference proteome</keyword>
<dbReference type="NCBIfam" id="TIGR00121">
    <property type="entry name" value="birA_ligase"/>
    <property type="match status" value="1"/>
</dbReference>
<comment type="caution">
    <text evidence="3">The sequence shown here is derived from an EMBL/GenBank/DDBJ whole genome shotgun (WGS) entry which is preliminary data.</text>
</comment>
<evidence type="ECO:0000256" key="1">
    <source>
        <dbReference type="ARBA" id="ARBA00022598"/>
    </source>
</evidence>
<proteinExistence type="predicted"/>
<dbReference type="EMBL" id="RYDJ01000004">
    <property type="protein sequence ID" value="RTZ05926.1"/>
    <property type="molecule type" value="Genomic_DNA"/>
</dbReference>
<dbReference type="Pfam" id="PF03099">
    <property type="entry name" value="BPL_LplA_LipB"/>
    <property type="match status" value="1"/>
</dbReference>
<dbReference type="CDD" id="cd16442">
    <property type="entry name" value="BPL"/>
    <property type="match status" value="1"/>
</dbReference>
<dbReference type="PROSITE" id="PS51733">
    <property type="entry name" value="BPL_LPL_CATALYTIC"/>
    <property type="match status" value="1"/>
</dbReference>
<feature type="domain" description="BPL/LPL catalytic" evidence="2">
    <location>
        <begin position="1"/>
        <end position="184"/>
    </location>
</feature>
<evidence type="ECO:0000313" key="4">
    <source>
        <dbReference type="Proteomes" id="UP000280825"/>
    </source>
</evidence>
<dbReference type="InterPro" id="IPR045864">
    <property type="entry name" value="aa-tRNA-synth_II/BPL/LPL"/>
</dbReference>
<dbReference type="GO" id="GO:0004077">
    <property type="term" value="F:biotin--[biotin carboxyl-carrier protein] ligase activity"/>
    <property type="evidence" value="ECO:0007669"/>
    <property type="project" value="UniProtKB-EC"/>
</dbReference>
<dbReference type="Gene3D" id="3.30.930.10">
    <property type="entry name" value="Bira Bifunctional Protein, Domain 2"/>
    <property type="match status" value="1"/>
</dbReference>
<dbReference type="InterPro" id="IPR004143">
    <property type="entry name" value="BPL_LPL_catalytic"/>
</dbReference>
<protein>
    <submittedName>
        <fullName evidence="3">Biotin--[acetyl-CoA-carboxylase] ligase</fullName>
        <ecNumber evidence="3">6.3.4.15</ecNumber>
    </submittedName>
</protein>
<dbReference type="PANTHER" id="PTHR12835">
    <property type="entry name" value="BIOTIN PROTEIN LIGASE"/>
    <property type="match status" value="1"/>
</dbReference>
<dbReference type="PANTHER" id="PTHR12835:SF5">
    <property type="entry name" value="BIOTIN--PROTEIN LIGASE"/>
    <property type="match status" value="1"/>
</dbReference>
<dbReference type="InterPro" id="IPR004408">
    <property type="entry name" value="Biotin_CoA_COase_ligase"/>
</dbReference>